<dbReference type="InterPro" id="IPR024607">
    <property type="entry name" value="Sulfatase_CS"/>
</dbReference>
<keyword evidence="5" id="KW-0378">Hydrolase</keyword>
<dbReference type="Gene3D" id="3.40.720.10">
    <property type="entry name" value="Alkaline Phosphatase, subunit A"/>
    <property type="match status" value="1"/>
</dbReference>
<comment type="caution">
    <text evidence="9">The sequence shown here is derived from an EMBL/GenBank/DDBJ whole genome shotgun (WGS) entry which is preliminary data.</text>
</comment>
<dbReference type="Pfam" id="PF00884">
    <property type="entry name" value="Sulfatase"/>
    <property type="match status" value="1"/>
</dbReference>
<dbReference type="RefSeq" id="WP_222580340.1">
    <property type="nucleotide sequence ID" value="NZ_JAHVHU010000010.1"/>
</dbReference>
<dbReference type="GO" id="GO:0004065">
    <property type="term" value="F:arylsulfatase activity"/>
    <property type="evidence" value="ECO:0007669"/>
    <property type="project" value="TreeGrafter"/>
</dbReference>
<reference evidence="9" key="1">
    <citation type="submission" date="2021-06" db="EMBL/GenBank/DDBJ databases">
        <title>44 bacteria genomes isolated from Dapeng, Shenzhen.</title>
        <authorList>
            <person name="Zheng W."/>
            <person name="Yu S."/>
            <person name="Huang Y."/>
        </authorList>
    </citation>
    <scope>NUCLEOTIDE SEQUENCE</scope>
    <source>
        <strain evidence="9">DP5N28-2</strain>
    </source>
</reference>
<dbReference type="Proteomes" id="UP000753961">
    <property type="component" value="Unassembled WGS sequence"/>
</dbReference>
<gene>
    <name evidence="9" type="ORF">KUV50_11690</name>
</gene>
<evidence type="ECO:0000256" key="7">
    <source>
        <dbReference type="SAM" id="SignalP"/>
    </source>
</evidence>
<feature type="domain" description="Sulfatase N-terminal" evidence="8">
    <location>
        <begin position="31"/>
        <end position="363"/>
    </location>
</feature>
<dbReference type="InterPro" id="IPR000917">
    <property type="entry name" value="Sulfatase_N"/>
</dbReference>
<keyword evidence="4 7" id="KW-0732">Signal</keyword>
<evidence type="ECO:0000256" key="3">
    <source>
        <dbReference type="ARBA" id="ARBA00022723"/>
    </source>
</evidence>
<dbReference type="PANTHER" id="PTHR42693:SF42">
    <property type="entry name" value="ARYLSULFATASE G"/>
    <property type="match status" value="1"/>
</dbReference>
<name>A0A953I007_9BACT</name>
<sequence>MKKFFFHLLLILATGSFLPNTMHAQNLDSKKNVVVVLVDDLGWTDVGYAGSALYKTPHLDELASKATVFTQAYSAHPVCSPSRAAIMTGKNPTRLGITDWIPGSAPKDKPLLGPKIRNELPLQEKTIAEYFKEVGYHTFFAGKWHLGGESHGPEHQGFDINIGGIHKGQPPNGYYAPYKNPKLTDGPKGEYLTDRLTEETIGFIRKNKNERFFAFLSYYTVHTPIQASKEDRPDYDSLTIPDVTYPEHDGVSLLYQNNLDYASMVSAMDRNVGKLIQSLKEMGLWENTVFLFTSDNGGLSTLIRDWKIPTSNRPLRAGKGWAYEGGIRIPQIIHRPDQPRMISHTDVPTTHQDLLPLLWSAAGWDPSSLDAMDGYDIFGGIQGTQRLLFWDYPHYHGSGWKPGAALRQGRWKLIHFYESGVVELYDLHSDPGESINVRAKHPDIAAAMFSDLKSLIKSNHGQFPKLNPNYAE</sequence>
<evidence type="ECO:0000259" key="8">
    <source>
        <dbReference type="Pfam" id="PF00884"/>
    </source>
</evidence>
<evidence type="ECO:0000256" key="2">
    <source>
        <dbReference type="ARBA" id="ARBA00008779"/>
    </source>
</evidence>
<evidence type="ECO:0000256" key="6">
    <source>
        <dbReference type="ARBA" id="ARBA00022837"/>
    </source>
</evidence>
<dbReference type="AlphaFoldDB" id="A0A953I007"/>
<comment type="cofactor">
    <cofactor evidence="1">
        <name>Ca(2+)</name>
        <dbReference type="ChEBI" id="CHEBI:29108"/>
    </cofactor>
</comment>
<proteinExistence type="inferred from homology"/>
<keyword evidence="6" id="KW-0106">Calcium</keyword>
<dbReference type="InterPro" id="IPR017850">
    <property type="entry name" value="Alkaline_phosphatase_core_sf"/>
</dbReference>
<dbReference type="GO" id="GO:0046872">
    <property type="term" value="F:metal ion binding"/>
    <property type="evidence" value="ECO:0007669"/>
    <property type="project" value="UniProtKB-KW"/>
</dbReference>
<dbReference type="PROSITE" id="PS00523">
    <property type="entry name" value="SULFATASE_1"/>
    <property type="match status" value="1"/>
</dbReference>
<evidence type="ECO:0000256" key="5">
    <source>
        <dbReference type="ARBA" id="ARBA00022801"/>
    </source>
</evidence>
<dbReference type="PROSITE" id="PS00149">
    <property type="entry name" value="SULFATASE_2"/>
    <property type="match status" value="1"/>
</dbReference>
<organism evidence="9 10">
    <name type="scientific">Membranihabitans marinus</name>
    <dbReference type="NCBI Taxonomy" id="1227546"/>
    <lineage>
        <taxon>Bacteria</taxon>
        <taxon>Pseudomonadati</taxon>
        <taxon>Bacteroidota</taxon>
        <taxon>Saprospiria</taxon>
        <taxon>Saprospirales</taxon>
        <taxon>Saprospiraceae</taxon>
        <taxon>Membranihabitans</taxon>
    </lineage>
</organism>
<dbReference type="InterPro" id="IPR050738">
    <property type="entry name" value="Sulfatase"/>
</dbReference>
<evidence type="ECO:0000256" key="1">
    <source>
        <dbReference type="ARBA" id="ARBA00001913"/>
    </source>
</evidence>
<dbReference type="PANTHER" id="PTHR42693">
    <property type="entry name" value="ARYLSULFATASE FAMILY MEMBER"/>
    <property type="match status" value="1"/>
</dbReference>
<feature type="signal peptide" evidence="7">
    <location>
        <begin position="1"/>
        <end position="24"/>
    </location>
</feature>
<keyword evidence="3" id="KW-0479">Metal-binding</keyword>
<dbReference type="Gene3D" id="3.30.1120.10">
    <property type="match status" value="1"/>
</dbReference>
<comment type="similarity">
    <text evidence="2">Belongs to the sulfatase family.</text>
</comment>
<evidence type="ECO:0000256" key="4">
    <source>
        <dbReference type="ARBA" id="ARBA00022729"/>
    </source>
</evidence>
<accession>A0A953I007</accession>
<evidence type="ECO:0000313" key="9">
    <source>
        <dbReference type="EMBL" id="MBY5958802.1"/>
    </source>
</evidence>
<evidence type="ECO:0000313" key="10">
    <source>
        <dbReference type="Proteomes" id="UP000753961"/>
    </source>
</evidence>
<dbReference type="CDD" id="cd16144">
    <property type="entry name" value="ARS_like"/>
    <property type="match status" value="1"/>
</dbReference>
<dbReference type="SUPFAM" id="SSF53649">
    <property type="entry name" value="Alkaline phosphatase-like"/>
    <property type="match status" value="1"/>
</dbReference>
<dbReference type="EMBL" id="JAHVHU010000010">
    <property type="protein sequence ID" value="MBY5958802.1"/>
    <property type="molecule type" value="Genomic_DNA"/>
</dbReference>
<protein>
    <submittedName>
        <fullName evidence="9">Sulfatase</fullName>
    </submittedName>
</protein>
<keyword evidence="10" id="KW-1185">Reference proteome</keyword>
<feature type="chain" id="PRO_5037260839" evidence="7">
    <location>
        <begin position="25"/>
        <end position="472"/>
    </location>
</feature>